<dbReference type="GO" id="GO:0140741">
    <property type="term" value="F:tRNA-uracil-4 sulfurtransferase activity"/>
    <property type="evidence" value="ECO:0007669"/>
    <property type="project" value="UniProtKB-EC"/>
</dbReference>
<evidence type="ECO:0000256" key="17">
    <source>
        <dbReference type="ARBA" id="ARBA00077849"/>
    </source>
</evidence>
<feature type="binding site" evidence="19">
    <location>
        <begin position="212"/>
        <end position="213"/>
    </location>
    <ligand>
        <name>ATP</name>
        <dbReference type="ChEBI" id="CHEBI:30616"/>
    </ligand>
</feature>
<evidence type="ECO:0000256" key="7">
    <source>
        <dbReference type="ARBA" id="ARBA00022840"/>
    </source>
</evidence>
<protein>
    <recommendedName>
        <fullName evidence="15 19">Probable tRNA sulfurtransferase</fullName>
        <ecNumber evidence="14 19">2.8.1.4</ecNumber>
    </recommendedName>
    <alternativeName>
        <fullName evidence="16 19">Sulfur carrier protein ThiS sulfurtransferase</fullName>
    </alternativeName>
    <alternativeName>
        <fullName evidence="17 19">Thiamine biosynthesis protein ThiI</fullName>
    </alternativeName>
    <alternativeName>
        <fullName evidence="18 19">tRNA 4-thiouridine synthase</fullName>
    </alternativeName>
</protein>
<dbReference type="Gene3D" id="3.40.50.620">
    <property type="entry name" value="HUPs"/>
    <property type="match status" value="1"/>
</dbReference>
<dbReference type="Pfam" id="PF02926">
    <property type="entry name" value="THUMP"/>
    <property type="match status" value="1"/>
</dbReference>
<evidence type="ECO:0000256" key="13">
    <source>
        <dbReference type="ARBA" id="ARBA00061472"/>
    </source>
</evidence>
<keyword evidence="6 19" id="KW-0547">Nucleotide-binding</keyword>
<dbReference type="InterPro" id="IPR049961">
    <property type="entry name" value="ThiI_N"/>
</dbReference>
<gene>
    <name evidence="19 21" type="primary">thiI</name>
    <name evidence="21" type="ORF">H9Q80_15830</name>
</gene>
<dbReference type="InterPro" id="IPR004114">
    <property type="entry name" value="THUMP_dom"/>
</dbReference>
<dbReference type="InterPro" id="IPR003720">
    <property type="entry name" value="tRNA_STrfase"/>
</dbReference>
<dbReference type="GO" id="GO:0009229">
    <property type="term" value="P:thiamine diphosphate biosynthetic process"/>
    <property type="evidence" value="ECO:0007669"/>
    <property type="project" value="UniProtKB-UniRule"/>
</dbReference>
<dbReference type="CDD" id="cd11716">
    <property type="entry name" value="THUMP_ThiI"/>
    <property type="match status" value="1"/>
</dbReference>
<dbReference type="SUPFAM" id="SSF143437">
    <property type="entry name" value="THUMP domain-like"/>
    <property type="match status" value="1"/>
</dbReference>
<dbReference type="Pfam" id="PF22025">
    <property type="entry name" value="ThiI_fer"/>
    <property type="match status" value="1"/>
</dbReference>
<name>A0A7G9GLL7_9FIRM</name>
<dbReference type="CDD" id="cd01712">
    <property type="entry name" value="PPase_ThiI"/>
    <property type="match status" value="1"/>
</dbReference>
<organism evidence="21 22">
    <name type="scientific">[Eubacterium] hominis</name>
    <dbReference type="NCBI Taxonomy" id="2764325"/>
    <lineage>
        <taxon>Bacteria</taxon>
        <taxon>Bacillati</taxon>
        <taxon>Bacillota</taxon>
        <taxon>Erysipelotrichia</taxon>
        <taxon>Erysipelotrichales</taxon>
        <taxon>Erysipelotrichaceae</taxon>
        <taxon>Amedibacillus</taxon>
    </lineage>
</organism>
<evidence type="ECO:0000256" key="1">
    <source>
        <dbReference type="ARBA" id="ARBA00004496"/>
    </source>
</evidence>
<evidence type="ECO:0000256" key="3">
    <source>
        <dbReference type="ARBA" id="ARBA00022490"/>
    </source>
</evidence>
<dbReference type="PROSITE" id="PS51165">
    <property type="entry name" value="THUMP"/>
    <property type="match status" value="1"/>
</dbReference>
<keyword evidence="8 19" id="KW-0694">RNA-binding</keyword>
<keyword evidence="4 19" id="KW-0820">tRNA-binding</keyword>
<dbReference type="GO" id="GO:0005829">
    <property type="term" value="C:cytosol"/>
    <property type="evidence" value="ECO:0007669"/>
    <property type="project" value="TreeGrafter"/>
</dbReference>
<dbReference type="FunFam" id="3.40.50.620:FF:000053">
    <property type="entry name" value="Probable tRNA sulfurtransferase"/>
    <property type="match status" value="1"/>
</dbReference>
<dbReference type="SMART" id="SM00981">
    <property type="entry name" value="THUMP"/>
    <property type="match status" value="1"/>
</dbReference>
<dbReference type="GO" id="GO:0004810">
    <property type="term" value="F:CCA tRNA nucleotidyltransferase activity"/>
    <property type="evidence" value="ECO:0007669"/>
    <property type="project" value="InterPro"/>
</dbReference>
<feature type="binding site" evidence="19">
    <location>
        <begin position="187"/>
        <end position="188"/>
    </location>
    <ligand>
        <name>ATP</name>
        <dbReference type="ChEBI" id="CHEBI:30616"/>
    </ligand>
</feature>
<feature type="binding site" evidence="19">
    <location>
        <position position="291"/>
    </location>
    <ligand>
        <name>ATP</name>
        <dbReference type="ChEBI" id="CHEBI:30616"/>
    </ligand>
</feature>
<dbReference type="AlphaFoldDB" id="A0A7G9GLL7"/>
<evidence type="ECO:0000256" key="6">
    <source>
        <dbReference type="ARBA" id="ARBA00022741"/>
    </source>
</evidence>
<evidence type="ECO:0000256" key="8">
    <source>
        <dbReference type="ARBA" id="ARBA00022884"/>
    </source>
</evidence>
<evidence type="ECO:0000256" key="18">
    <source>
        <dbReference type="ARBA" id="ARBA00080570"/>
    </source>
</evidence>
<dbReference type="Pfam" id="PF02568">
    <property type="entry name" value="ThiI"/>
    <property type="match status" value="1"/>
</dbReference>
<keyword evidence="9 19" id="KW-0784">Thiamine biosynthesis</keyword>
<dbReference type="InterPro" id="IPR014729">
    <property type="entry name" value="Rossmann-like_a/b/a_fold"/>
</dbReference>
<evidence type="ECO:0000259" key="20">
    <source>
        <dbReference type="PROSITE" id="PS51165"/>
    </source>
</evidence>
<evidence type="ECO:0000313" key="22">
    <source>
        <dbReference type="Proteomes" id="UP000515856"/>
    </source>
</evidence>
<dbReference type="PANTHER" id="PTHR43209:SF1">
    <property type="entry name" value="TRNA SULFURTRANSFERASE"/>
    <property type="match status" value="1"/>
</dbReference>
<feature type="binding site" evidence="19">
    <location>
        <position position="269"/>
    </location>
    <ligand>
        <name>ATP</name>
        <dbReference type="ChEBI" id="CHEBI:30616"/>
    </ligand>
</feature>
<dbReference type="GO" id="GO:0000049">
    <property type="term" value="F:tRNA binding"/>
    <property type="evidence" value="ECO:0007669"/>
    <property type="project" value="UniProtKB-UniRule"/>
</dbReference>
<dbReference type="EMBL" id="CP060636">
    <property type="protein sequence ID" value="QNM11699.1"/>
    <property type="molecule type" value="Genomic_DNA"/>
</dbReference>
<dbReference type="InterPro" id="IPR020536">
    <property type="entry name" value="ThiI_AANH"/>
</dbReference>
<dbReference type="PANTHER" id="PTHR43209">
    <property type="entry name" value="TRNA SULFURTRANSFERASE"/>
    <property type="match status" value="1"/>
</dbReference>
<evidence type="ECO:0000256" key="12">
    <source>
        <dbReference type="ARBA" id="ARBA00058382"/>
    </source>
</evidence>
<dbReference type="UniPathway" id="UPA00060"/>
<dbReference type="Proteomes" id="UP000515856">
    <property type="component" value="Chromosome"/>
</dbReference>
<comment type="catalytic activity">
    <reaction evidence="11 19">
        <text>[ThiS sulfur-carrier protein]-C-terminal Gly-Gly-AMP + S-sulfanyl-L-cysteinyl-[cysteine desulfurase] + AH2 = [ThiS sulfur-carrier protein]-C-terminal-Gly-aminoethanethioate + L-cysteinyl-[cysteine desulfurase] + A + AMP + 2 H(+)</text>
        <dbReference type="Rhea" id="RHEA:43340"/>
        <dbReference type="Rhea" id="RHEA-COMP:12157"/>
        <dbReference type="Rhea" id="RHEA-COMP:12158"/>
        <dbReference type="Rhea" id="RHEA-COMP:12910"/>
        <dbReference type="Rhea" id="RHEA-COMP:19908"/>
        <dbReference type="ChEBI" id="CHEBI:13193"/>
        <dbReference type="ChEBI" id="CHEBI:15378"/>
        <dbReference type="ChEBI" id="CHEBI:17499"/>
        <dbReference type="ChEBI" id="CHEBI:29950"/>
        <dbReference type="ChEBI" id="CHEBI:61963"/>
        <dbReference type="ChEBI" id="CHEBI:90618"/>
        <dbReference type="ChEBI" id="CHEBI:232372"/>
        <dbReference type="ChEBI" id="CHEBI:456215"/>
    </reaction>
</comment>
<sequence length="406" mass="46161">MTIEQNKLQYDHILVRFGELSTKGKNKKDFIKRLLTNVKNALRDYDKLTYERTHDRMYIMLHGEDPHEVSEHLQKVFGISSFSFAIKVATDIEEMKKTALIIAQQSDAETFKIIARRSFKRFPMISDEINRELAGEILRNTSLRVNVKEPQLRIQVEVHEFDTYIMTGKIAGAGGYPVGVGGKGMVMLSGGIDSPVASYLTMKRGVAIECIHYASPPYTSKAAQEKVLQLATKLAPYQGHIRVHIVPFTDLQLAIYQNCDESYAITIMRRMMYRIAQRLAEKQNCLAIVNGESIGQVASQTLESMQTINCVTNMPVIRPVACLDKLEIIDIAKKIDTYDISIQPFEDCCTIFTPKNPVTKPTIHKAEHLESRFDWDKLIDECIEKTESINLYPTSKIGEEDNENIF</sequence>
<dbReference type="GO" id="GO:0005524">
    <property type="term" value="F:ATP binding"/>
    <property type="evidence" value="ECO:0007669"/>
    <property type="project" value="UniProtKB-UniRule"/>
</dbReference>
<dbReference type="Gene3D" id="3.30.2130.30">
    <property type="match status" value="1"/>
</dbReference>
<dbReference type="NCBIfam" id="TIGR00342">
    <property type="entry name" value="tRNA uracil 4-sulfurtransferase ThiI"/>
    <property type="match status" value="1"/>
</dbReference>
<dbReference type="RefSeq" id="WP_117452223.1">
    <property type="nucleotide sequence ID" value="NZ_CP060636.1"/>
</dbReference>
<reference evidence="21 22" key="1">
    <citation type="submission" date="2020-08" db="EMBL/GenBank/DDBJ databases">
        <authorList>
            <person name="Liu C."/>
            <person name="Sun Q."/>
        </authorList>
    </citation>
    <scope>NUCLEOTIDE SEQUENCE [LARGE SCALE GENOMIC DNA]</scope>
    <source>
        <strain evidence="21 22">NSJ-61</strain>
    </source>
</reference>
<keyword evidence="22" id="KW-1185">Reference proteome</keyword>
<evidence type="ECO:0000256" key="2">
    <source>
        <dbReference type="ARBA" id="ARBA00004948"/>
    </source>
</evidence>
<dbReference type="InterPro" id="IPR049962">
    <property type="entry name" value="THUMP_ThiI"/>
</dbReference>
<evidence type="ECO:0000256" key="5">
    <source>
        <dbReference type="ARBA" id="ARBA00022679"/>
    </source>
</evidence>
<evidence type="ECO:0000256" key="19">
    <source>
        <dbReference type="HAMAP-Rule" id="MF_00021"/>
    </source>
</evidence>
<dbReference type="EC" id="2.8.1.4" evidence="14 19"/>
<evidence type="ECO:0000256" key="9">
    <source>
        <dbReference type="ARBA" id="ARBA00022977"/>
    </source>
</evidence>
<comment type="catalytic activity">
    <reaction evidence="10 19">
        <text>[ThiI sulfur-carrier protein]-S-sulfanyl-L-cysteine + a uridine in tRNA + 2 reduced [2Fe-2S]-[ferredoxin] + ATP + H(+) = [ThiI sulfur-carrier protein]-L-cysteine + a 4-thiouridine in tRNA + 2 oxidized [2Fe-2S]-[ferredoxin] + AMP + diphosphate</text>
        <dbReference type="Rhea" id="RHEA:24176"/>
        <dbReference type="Rhea" id="RHEA-COMP:10000"/>
        <dbReference type="Rhea" id="RHEA-COMP:10001"/>
        <dbReference type="Rhea" id="RHEA-COMP:13337"/>
        <dbReference type="Rhea" id="RHEA-COMP:13338"/>
        <dbReference type="Rhea" id="RHEA-COMP:13339"/>
        <dbReference type="Rhea" id="RHEA-COMP:13340"/>
        <dbReference type="ChEBI" id="CHEBI:15378"/>
        <dbReference type="ChEBI" id="CHEBI:29950"/>
        <dbReference type="ChEBI" id="CHEBI:30616"/>
        <dbReference type="ChEBI" id="CHEBI:33019"/>
        <dbReference type="ChEBI" id="CHEBI:33737"/>
        <dbReference type="ChEBI" id="CHEBI:33738"/>
        <dbReference type="ChEBI" id="CHEBI:61963"/>
        <dbReference type="ChEBI" id="CHEBI:65315"/>
        <dbReference type="ChEBI" id="CHEBI:136798"/>
        <dbReference type="ChEBI" id="CHEBI:456215"/>
        <dbReference type="EC" id="2.8.1.4"/>
    </reaction>
</comment>
<evidence type="ECO:0000256" key="10">
    <source>
        <dbReference type="ARBA" id="ARBA00050570"/>
    </source>
</evidence>
<proteinExistence type="inferred from homology"/>
<dbReference type="KEGG" id="ehn:H9Q80_15830"/>
<evidence type="ECO:0000256" key="14">
    <source>
        <dbReference type="ARBA" id="ARBA00066827"/>
    </source>
</evidence>
<evidence type="ECO:0000313" key="21">
    <source>
        <dbReference type="EMBL" id="QNM11699.1"/>
    </source>
</evidence>
<feature type="binding site" evidence="19">
    <location>
        <position position="300"/>
    </location>
    <ligand>
        <name>ATP</name>
        <dbReference type="ChEBI" id="CHEBI:30616"/>
    </ligand>
</feature>
<comment type="subcellular location">
    <subcellularLocation>
        <location evidence="1 19">Cytoplasm</location>
    </subcellularLocation>
</comment>
<evidence type="ECO:0000256" key="16">
    <source>
        <dbReference type="ARBA" id="ARBA00075337"/>
    </source>
</evidence>
<dbReference type="InterPro" id="IPR050102">
    <property type="entry name" value="tRNA_sulfurtransferase_ThiI"/>
</dbReference>
<comment type="similarity">
    <text evidence="13 19">Belongs to the ThiI family.</text>
</comment>
<feature type="domain" description="THUMP" evidence="20">
    <location>
        <begin position="67"/>
        <end position="169"/>
    </location>
</feature>
<dbReference type="GO" id="GO:0009228">
    <property type="term" value="P:thiamine biosynthetic process"/>
    <property type="evidence" value="ECO:0007669"/>
    <property type="project" value="UniProtKB-KW"/>
</dbReference>
<dbReference type="InterPro" id="IPR054173">
    <property type="entry name" value="ThiI_fer"/>
</dbReference>
<dbReference type="GO" id="GO:0002937">
    <property type="term" value="P:tRNA 4-thiouridine biosynthesis"/>
    <property type="evidence" value="ECO:0007669"/>
    <property type="project" value="TreeGrafter"/>
</dbReference>
<keyword evidence="7 19" id="KW-0067">ATP-binding</keyword>
<keyword evidence="3 19" id="KW-0963">Cytoplasm</keyword>
<evidence type="ECO:0000256" key="4">
    <source>
        <dbReference type="ARBA" id="ARBA00022555"/>
    </source>
</evidence>
<keyword evidence="5 19" id="KW-0808">Transferase</keyword>
<dbReference type="SUPFAM" id="SSF52402">
    <property type="entry name" value="Adenine nucleotide alpha hydrolases-like"/>
    <property type="match status" value="1"/>
</dbReference>
<evidence type="ECO:0000256" key="15">
    <source>
        <dbReference type="ARBA" id="ARBA00071867"/>
    </source>
</evidence>
<accession>A0A7G9GLL7</accession>
<dbReference type="GO" id="GO:0052837">
    <property type="term" value="P:thiazole biosynthetic process"/>
    <property type="evidence" value="ECO:0007669"/>
    <property type="project" value="TreeGrafter"/>
</dbReference>
<comment type="function">
    <text evidence="12 19">Catalyzes the ATP-dependent transfer of a sulfur to tRNA to produce 4-thiouridine in position 8 of tRNAs, which functions as a near-UV photosensor. Also catalyzes the transfer of sulfur to the sulfur carrier protein ThiS, forming ThiS-thiocarboxylate. This is a step in the synthesis of thiazole, in the thiamine biosynthesis pathway. The sulfur is donated as persulfide by IscS.</text>
</comment>
<evidence type="ECO:0000256" key="11">
    <source>
        <dbReference type="ARBA" id="ARBA00052330"/>
    </source>
</evidence>
<comment type="pathway">
    <text evidence="2 19">Cofactor biosynthesis; thiamine diphosphate biosynthesis.</text>
</comment>
<dbReference type="HAMAP" id="MF_00021">
    <property type="entry name" value="ThiI"/>
    <property type="match status" value="1"/>
</dbReference>